<feature type="binding site" evidence="4">
    <location>
        <position position="144"/>
    </location>
    <ligand>
        <name>a divalent metal cation</name>
        <dbReference type="ChEBI" id="CHEBI:60240"/>
        <label>2</label>
    </ligand>
</feature>
<dbReference type="RefSeq" id="WP_011330428.1">
    <property type="nucleotide sequence ID" value="NC_007484.1"/>
</dbReference>
<evidence type="ECO:0000313" key="6">
    <source>
        <dbReference type="Proteomes" id="UP000006838"/>
    </source>
</evidence>
<dbReference type="Pfam" id="PF01026">
    <property type="entry name" value="TatD_DNase"/>
    <property type="match status" value="1"/>
</dbReference>
<dbReference type="Proteomes" id="UP000006838">
    <property type="component" value="Chromosome"/>
</dbReference>
<dbReference type="HOGENOM" id="CLU_031506_5_1_6"/>
<dbReference type="SUPFAM" id="SSF51556">
    <property type="entry name" value="Metallo-dependent hydrolases"/>
    <property type="match status" value="1"/>
</dbReference>
<dbReference type="InterPro" id="IPR049677">
    <property type="entry name" value="QatD"/>
</dbReference>
<dbReference type="eggNOG" id="COG0084">
    <property type="taxonomic scope" value="Bacteria"/>
</dbReference>
<dbReference type="PIRSF" id="PIRSF005902">
    <property type="entry name" value="DNase_TatD"/>
    <property type="match status" value="1"/>
</dbReference>
<sequence>MIDFHCHVDLYPDPHAIARECRERKLNVLSVTTTPSAWAGTSALGGGAIITALGLHPQLAHERKGELPLFDRILPGSAYVGEVGLDGASEFKTHWQDQIDVFRHILGACTEAGGRVMSIHSRRASTPVLDLLELYPESGTPILHWFTGTARELDRAISLGCWFSVGPAMLRSKRGKDLVMRMPRERVLTESDGPFAQIKERSIFPWEVNLAEAKLADLWDSDPGSTGQLLSENLNILLSIGR</sequence>
<organism evidence="5 6">
    <name type="scientific">Nitrosococcus oceani (strain ATCC 19707 / BCRC 17464 / JCM 30415 / NCIMB 11848 / C-107)</name>
    <dbReference type="NCBI Taxonomy" id="323261"/>
    <lineage>
        <taxon>Bacteria</taxon>
        <taxon>Pseudomonadati</taxon>
        <taxon>Pseudomonadota</taxon>
        <taxon>Gammaproteobacteria</taxon>
        <taxon>Chromatiales</taxon>
        <taxon>Chromatiaceae</taxon>
        <taxon>Nitrosococcus</taxon>
    </lineage>
</organism>
<proteinExistence type="inferred from homology"/>
<dbReference type="Gene3D" id="3.20.20.140">
    <property type="entry name" value="Metal-dependent hydrolases"/>
    <property type="match status" value="1"/>
</dbReference>
<feature type="binding site" evidence="4">
    <location>
        <position position="5"/>
    </location>
    <ligand>
        <name>a divalent metal cation</name>
        <dbReference type="ChEBI" id="CHEBI:60240"/>
        <label>1</label>
    </ligand>
</feature>
<dbReference type="InParanoid" id="Q3JDB3"/>
<dbReference type="PANTHER" id="PTHR46317">
    <property type="entry name" value="HYDROLASE OF PHP SUPERFAMILY-RELATED PROTEIN"/>
    <property type="match status" value="1"/>
</dbReference>
<keyword evidence="6" id="KW-1185">Reference proteome</keyword>
<evidence type="ECO:0000313" key="5">
    <source>
        <dbReference type="EMBL" id="ABA57183.1"/>
    </source>
</evidence>
<feature type="binding site" evidence="4">
    <location>
        <position position="192"/>
    </location>
    <ligand>
        <name>a divalent metal cation</name>
        <dbReference type="ChEBI" id="CHEBI:60240"/>
        <label>1</label>
    </ligand>
</feature>
<protein>
    <submittedName>
        <fullName evidence="5">TatD-related deoxyribonuclease</fullName>
    </submittedName>
</protein>
<dbReference type="InterPro" id="IPR032466">
    <property type="entry name" value="Metal_Hydrolase"/>
</dbReference>
<dbReference type="GO" id="GO:0016788">
    <property type="term" value="F:hydrolase activity, acting on ester bonds"/>
    <property type="evidence" value="ECO:0007669"/>
    <property type="project" value="InterPro"/>
</dbReference>
<evidence type="ECO:0000256" key="2">
    <source>
        <dbReference type="ARBA" id="ARBA00022723"/>
    </source>
</evidence>
<feature type="binding site" evidence="4">
    <location>
        <position position="82"/>
    </location>
    <ligand>
        <name>a divalent metal cation</name>
        <dbReference type="ChEBI" id="CHEBI:60240"/>
        <label>1</label>
    </ligand>
</feature>
<accession>Q3JDB3</accession>
<evidence type="ECO:0000256" key="3">
    <source>
        <dbReference type="ARBA" id="ARBA00022801"/>
    </source>
</evidence>
<evidence type="ECO:0000256" key="1">
    <source>
        <dbReference type="ARBA" id="ARBA00009275"/>
    </source>
</evidence>
<name>Q3JDB3_NITOC</name>
<dbReference type="InterPro" id="IPR001130">
    <property type="entry name" value="TatD-like"/>
</dbReference>
<dbReference type="NCBIfam" id="NF041926">
    <property type="entry name" value="QatD"/>
    <property type="match status" value="1"/>
</dbReference>
<feature type="binding site" evidence="4">
    <location>
        <position position="7"/>
    </location>
    <ligand>
        <name>a divalent metal cation</name>
        <dbReference type="ChEBI" id="CHEBI:60240"/>
        <label>1</label>
    </ligand>
</feature>
<reference evidence="6" key="1">
    <citation type="journal article" date="2006" name="Appl. Environ. Microbiol.">
        <title>Complete genome sequence of the marine, chemolithoautotrophic, ammonia-oxidizing bacterium Nitrosococcus oceani ATCC 19707.</title>
        <authorList>
            <person name="Klotz M.G."/>
            <person name="Arp D.J."/>
            <person name="Chain P.S.G."/>
            <person name="El-Sheikh A.F."/>
            <person name="Hauser L.J."/>
            <person name="Hommes N.G."/>
            <person name="Larimer F.W."/>
            <person name="Malfatti S.A."/>
            <person name="Norton J.M."/>
            <person name="Poret-Peterson A.T."/>
            <person name="Vergez L.M."/>
            <person name="Ward B.B."/>
        </authorList>
    </citation>
    <scope>NUCLEOTIDE SEQUENCE [LARGE SCALE GENOMIC DNA]</scope>
    <source>
        <strain evidence="6">ATCC 19707 / BCRC 17464 / NCIMB 11848 / C-107</strain>
    </source>
</reference>
<keyword evidence="2 4" id="KW-0479">Metal-binding</keyword>
<dbReference type="STRING" id="323261.Noc_0664"/>
<evidence type="ECO:0000256" key="4">
    <source>
        <dbReference type="PIRSR" id="PIRSR005902-1"/>
    </source>
</evidence>
<dbReference type="KEGG" id="noc:Noc_0664"/>
<keyword evidence="3" id="KW-0378">Hydrolase</keyword>
<feature type="binding site" evidence="4">
    <location>
        <position position="120"/>
    </location>
    <ligand>
        <name>a divalent metal cation</name>
        <dbReference type="ChEBI" id="CHEBI:60240"/>
        <label>2</label>
    </ligand>
</feature>
<comment type="similarity">
    <text evidence="1">Belongs to the metallo-dependent hydrolases superfamily. TatD-type hydrolase family.</text>
</comment>
<dbReference type="EMBL" id="CP000127">
    <property type="protein sequence ID" value="ABA57183.1"/>
    <property type="molecule type" value="Genomic_DNA"/>
</dbReference>
<dbReference type="GO" id="GO:0046872">
    <property type="term" value="F:metal ion binding"/>
    <property type="evidence" value="ECO:0007669"/>
    <property type="project" value="UniProtKB-KW"/>
</dbReference>
<dbReference type="AlphaFoldDB" id="Q3JDB3"/>
<dbReference type="PANTHER" id="PTHR46317:SF1">
    <property type="entry name" value="HYDROLASE, TATD FAMILY"/>
    <property type="match status" value="1"/>
</dbReference>
<gene>
    <name evidence="5" type="ordered locus">Noc_0664</name>
</gene>